<dbReference type="RefSeq" id="WP_379485240.1">
    <property type="nucleotide sequence ID" value="NZ_JBHMCF010000057.1"/>
</dbReference>
<keyword evidence="3" id="KW-1185">Reference proteome</keyword>
<proteinExistence type="predicted"/>
<dbReference type="Proteomes" id="UP001589568">
    <property type="component" value="Unassembled WGS sequence"/>
</dbReference>
<gene>
    <name evidence="2" type="ORF">ACFFR3_46300</name>
</gene>
<feature type="region of interest" description="Disordered" evidence="1">
    <location>
        <begin position="310"/>
        <end position="332"/>
    </location>
</feature>
<dbReference type="EMBL" id="JBHMCF010000057">
    <property type="protein sequence ID" value="MFB9476950.1"/>
    <property type="molecule type" value="Genomic_DNA"/>
</dbReference>
<accession>A0ABV5P320</accession>
<feature type="compositionally biased region" description="Pro residues" evidence="1">
    <location>
        <begin position="146"/>
        <end position="167"/>
    </location>
</feature>
<feature type="compositionally biased region" description="Basic and acidic residues" evidence="1">
    <location>
        <begin position="202"/>
        <end position="219"/>
    </location>
</feature>
<name>A0ABV5P320_9ACTN</name>
<protein>
    <recommendedName>
        <fullName evidence="4">Helix-turn-helix domain-containing protein</fullName>
    </recommendedName>
</protein>
<evidence type="ECO:0000256" key="1">
    <source>
        <dbReference type="SAM" id="MobiDB-lite"/>
    </source>
</evidence>
<feature type="region of interest" description="Disordered" evidence="1">
    <location>
        <begin position="133"/>
        <end position="236"/>
    </location>
</feature>
<feature type="compositionally biased region" description="Low complexity" evidence="1">
    <location>
        <begin position="185"/>
        <end position="201"/>
    </location>
</feature>
<evidence type="ECO:0000313" key="3">
    <source>
        <dbReference type="Proteomes" id="UP001589568"/>
    </source>
</evidence>
<evidence type="ECO:0008006" key="4">
    <source>
        <dbReference type="Google" id="ProtNLM"/>
    </source>
</evidence>
<sequence>MTQQNGPVPTEVRQGRAFPYVVGGQWVVLSGVSSKAVHLYFLLRSFVRSQQPREISPTLEVLAEVLGLKKSEQVKRYRDELEKIGAVDIRQVRHGRNNMLKKIIYTVHEAPPEDYTGVMSVWQYLRARDIDPDTFTQTGQSAAASPVPPSKGVPVPPSKGGPVPPSEGVPDDQGFYASGGGETAGRSVPPSEGGSVPPSKGVIEDRSDREDEIDRERGARASAAAPPTPPRDDTLEGIHSEIIRIIKDATGLDIGAEHAALVRAGILGRSKRPVTSPLRYVQNSVRRAIANGQTATLLPDSLLEAYAERTGRAAPRPRPEPGNTSKRSSGNKAAMVRLPADFEVTDEMQRWAVATVPGVDLGYETEQFIHHHRSRTTLSASWPDEWMMWVRRAYQRATKSAGANGARIHINGDSGPVINDVNDVNGVNGVNGVHLGGLSTGDQRLIEGELLKQQLRAERAMQEGA</sequence>
<comment type="caution">
    <text evidence="2">The sequence shown here is derived from an EMBL/GenBank/DDBJ whole genome shotgun (WGS) entry which is preliminary data.</text>
</comment>
<evidence type="ECO:0000313" key="2">
    <source>
        <dbReference type="EMBL" id="MFB9476950.1"/>
    </source>
</evidence>
<reference evidence="2 3" key="1">
    <citation type="submission" date="2024-09" db="EMBL/GenBank/DDBJ databases">
        <authorList>
            <person name="Sun Q."/>
            <person name="Mori K."/>
        </authorList>
    </citation>
    <scope>NUCLEOTIDE SEQUENCE [LARGE SCALE GENOMIC DNA]</scope>
    <source>
        <strain evidence="2 3">JCM 3324</strain>
    </source>
</reference>
<organism evidence="2 3">
    <name type="scientific">Nonomuraea salmonea</name>
    <dbReference type="NCBI Taxonomy" id="46181"/>
    <lineage>
        <taxon>Bacteria</taxon>
        <taxon>Bacillati</taxon>
        <taxon>Actinomycetota</taxon>
        <taxon>Actinomycetes</taxon>
        <taxon>Streptosporangiales</taxon>
        <taxon>Streptosporangiaceae</taxon>
        <taxon>Nonomuraea</taxon>
    </lineage>
</organism>
<feature type="compositionally biased region" description="Polar residues" evidence="1">
    <location>
        <begin position="134"/>
        <end position="143"/>
    </location>
</feature>